<dbReference type="Proteomes" id="UP000060602">
    <property type="component" value="Chromosome"/>
</dbReference>
<dbReference type="Pfam" id="PF13781">
    <property type="entry name" value="DoxX_3"/>
    <property type="match status" value="1"/>
</dbReference>
<accession>A0A2L0PTE5</accession>
<dbReference type="Pfam" id="PF13460">
    <property type="entry name" value="NAD_binding_10"/>
    <property type="match status" value="1"/>
</dbReference>
<organism evidence="3 4">
    <name type="scientific">Alcaligenes xylosoxydans xylosoxydans</name>
    <name type="common">Achromobacter xylosoxidans</name>
    <dbReference type="NCBI Taxonomy" id="85698"/>
    <lineage>
        <taxon>Bacteria</taxon>
        <taxon>Pseudomonadati</taxon>
        <taxon>Pseudomonadota</taxon>
        <taxon>Betaproteobacteria</taxon>
        <taxon>Burkholderiales</taxon>
        <taxon>Alcaligenaceae</taxon>
        <taxon>Achromobacter</taxon>
    </lineage>
</organism>
<dbReference type="SUPFAM" id="SSF51735">
    <property type="entry name" value="NAD(P)-binding Rossmann-fold domains"/>
    <property type="match status" value="1"/>
</dbReference>
<dbReference type="Gene3D" id="3.40.50.720">
    <property type="entry name" value="NAD(P)-binding Rossmann-like Domain"/>
    <property type="match status" value="1"/>
</dbReference>
<feature type="transmembrane region" description="Helical" evidence="1">
    <location>
        <begin position="343"/>
        <end position="362"/>
    </location>
</feature>
<dbReference type="GO" id="GO:0044877">
    <property type="term" value="F:protein-containing complex binding"/>
    <property type="evidence" value="ECO:0007669"/>
    <property type="project" value="TreeGrafter"/>
</dbReference>
<sequence>MNILVCGANGFVGRALCEALARDGHRVLRGVRRPRRQDEIAVDYLADTAPGDWVDRLRGIHVVINAVGILVEGGGRDFDRIHRRAPIALFEAALQAGVRQVLQLSALGAQHGDTPYFQSKRAADDHLRALPIAHHILRPALVYGAQGASARFFRALASLPLHVLPAGGRQALRPIHVDELAEIVVRLVRGAADAPAVLDLVGGAETTFRRMLATYRQLLGFPPAWTLALPGALVGAGAMLLDRVPGSLLTRDTWRMLRAGNSADPSVTTRALGRMPAGPDAFITPAEAPALRQQALAAWRPALLRGVLALIWLWTAVCSAFIYPVEGSLALLAPVGLHGPAAMAALYLAAALDGALGIATLWRPGRRLWAAQLALVLAYSAVIAVALPAFLWHPFGPLLKNAAVIALLFILLCEETRP</sequence>
<dbReference type="InterPro" id="IPR036291">
    <property type="entry name" value="NAD(P)-bd_dom_sf"/>
</dbReference>
<feature type="transmembrane region" description="Helical" evidence="1">
    <location>
        <begin position="302"/>
        <end position="323"/>
    </location>
</feature>
<dbReference type="AlphaFoldDB" id="A0A2L0PTE5"/>
<keyword evidence="1" id="KW-1133">Transmembrane helix</keyword>
<dbReference type="InterPro" id="IPR025695">
    <property type="entry name" value="DoxX-like"/>
</dbReference>
<keyword evidence="1" id="KW-0812">Transmembrane</keyword>
<reference evidence="4" key="1">
    <citation type="submission" date="2015-12" db="EMBL/GenBank/DDBJ databases">
        <title>FDA dAtabase for Regulatory Grade micrObial Sequences (FDA-ARGOS): Supporting development and validation of Infectious Disease Dx tests.</title>
        <authorList>
            <person name="Case J."/>
            <person name="Tallon L."/>
            <person name="Sadzewicz L."/>
            <person name="Sengamalay N."/>
            <person name="Ott S."/>
            <person name="Godinez A."/>
            <person name="Nagaraj S."/>
            <person name="Nadendla S."/>
            <person name="Sichtig H."/>
        </authorList>
    </citation>
    <scope>NUCLEOTIDE SEQUENCE [LARGE SCALE GENOMIC DNA]</scope>
    <source>
        <strain evidence="4">FDAARGOS_147</strain>
    </source>
</reference>
<feature type="transmembrane region" description="Helical" evidence="1">
    <location>
        <begin position="398"/>
        <end position="414"/>
    </location>
</feature>
<name>A0A2L0PTE5_ALCXX</name>
<dbReference type="InterPro" id="IPR051207">
    <property type="entry name" value="ComplexI_NDUFA9_subunit"/>
</dbReference>
<protein>
    <submittedName>
        <fullName evidence="3">NAD-dependent dehydratase</fullName>
    </submittedName>
</protein>
<evidence type="ECO:0000313" key="3">
    <source>
        <dbReference type="EMBL" id="AUZ17980.1"/>
    </source>
</evidence>
<keyword evidence="1" id="KW-0472">Membrane</keyword>
<gene>
    <name evidence="3" type="ORF">AL504_03785</name>
</gene>
<feature type="domain" description="NAD(P)-binding" evidence="2">
    <location>
        <begin position="7"/>
        <end position="142"/>
    </location>
</feature>
<dbReference type="InterPro" id="IPR016040">
    <property type="entry name" value="NAD(P)-bd_dom"/>
</dbReference>
<proteinExistence type="predicted"/>
<dbReference type="PANTHER" id="PTHR12126">
    <property type="entry name" value="NADH-UBIQUINONE OXIDOREDUCTASE 39 KDA SUBUNIT-RELATED"/>
    <property type="match status" value="1"/>
</dbReference>
<feature type="transmembrane region" description="Helical" evidence="1">
    <location>
        <begin position="218"/>
        <end position="241"/>
    </location>
</feature>
<dbReference type="PANTHER" id="PTHR12126:SF11">
    <property type="entry name" value="NADH DEHYDROGENASE [UBIQUINONE] 1 ALPHA SUBCOMPLEX SUBUNIT 9, MITOCHONDRIAL"/>
    <property type="match status" value="1"/>
</dbReference>
<feature type="transmembrane region" description="Helical" evidence="1">
    <location>
        <begin position="369"/>
        <end position="392"/>
    </location>
</feature>
<evidence type="ECO:0000313" key="4">
    <source>
        <dbReference type="Proteomes" id="UP000060602"/>
    </source>
</evidence>
<dbReference type="EMBL" id="CP014060">
    <property type="protein sequence ID" value="AUZ17980.1"/>
    <property type="molecule type" value="Genomic_DNA"/>
</dbReference>
<evidence type="ECO:0000259" key="2">
    <source>
        <dbReference type="Pfam" id="PF13460"/>
    </source>
</evidence>
<evidence type="ECO:0000256" key="1">
    <source>
        <dbReference type="SAM" id="Phobius"/>
    </source>
</evidence>
<dbReference type="RefSeq" id="WP_104021492.1">
    <property type="nucleotide sequence ID" value="NZ_CP014060.2"/>
</dbReference>